<proteinExistence type="inferred from homology"/>
<keyword evidence="7" id="KW-0479">Metal-binding</keyword>
<feature type="transmembrane region" description="Helical" evidence="8">
    <location>
        <begin position="166"/>
        <end position="185"/>
    </location>
</feature>
<comment type="similarity">
    <text evidence="2">Belongs to the UPF0073 (Hly-III) family.</text>
</comment>
<gene>
    <name evidence="9" type="ordered locus">AciPR4_0613</name>
</gene>
<feature type="transmembrane region" description="Helical" evidence="8">
    <location>
        <begin position="87"/>
        <end position="105"/>
    </location>
</feature>
<dbReference type="PANTHER" id="PTHR20855">
    <property type="entry name" value="ADIPOR/PROGESTIN RECEPTOR-RELATED"/>
    <property type="match status" value="1"/>
</dbReference>
<feature type="binding site" evidence="7">
    <location>
        <position position="192"/>
    </location>
    <ligand>
        <name>Zn(2+)</name>
        <dbReference type="ChEBI" id="CHEBI:29105"/>
    </ligand>
</feature>
<feature type="binding site" evidence="7">
    <location>
        <position position="70"/>
    </location>
    <ligand>
        <name>Zn(2+)</name>
        <dbReference type="ChEBI" id="CHEBI:29105"/>
    </ligand>
</feature>
<organism evidence="9 10">
    <name type="scientific">Terriglobus saanensis (strain ATCC BAA-1853 / DSM 23119 / SP1PR4)</name>
    <dbReference type="NCBI Taxonomy" id="401053"/>
    <lineage>
        <taxon>Bacteria</taxon>
        <taxon>Pseudomonadati</taxon>
        <taxon>Acidobacteriota</taxon>
        <taxon>Terriglobia</taxon>
        <taxon>Terriglobales</taxon>
        <taxon>Acidobacteriaceae</taxon>
        <taxon>Terriglobus</taxon>
    </lineage>
</organism>
<evidence type="ECO:0000256" key="7">
    <source>
        <dbReference type="PIRSR" id="PIRSR604254-1"/>
    </source>
</evidence>
<feature type="transmembrane region" description="Helical" evidence="8">
    <location>
        <begin position="197"/>
        <end position="215"/>
    </location>
</feature>
<keyword evidence="4 8" id="KW-0812">Transmembrane</keyword>
<dbReference type="GO" id="GO:0140911">
    <property type="term" value="F:pore-forming activity"/>
    <property type="evidence" value="ECO:0007669"/>
    <property type="project" value="InterPro"/>
</dbReference>
<evidence type="ECO:0000256" key="6">
    <source>
        <dbReference type="ARBA" id="ARBA00023136"/>
    </source>
</evidence>
<feature type="binding site" evidence="7">
    <location>
        <position position="196"/>
    </location>
    <ligand>
        <name>Zn(2+)</name>
        <dbReference type="ChEBI" id="CHEBI:29105"/>
    </ligand>
</feature>
<dbReference type="GO" id="GO:0046872">
    <property type="term" value="F:metal ion binding"/>
    <property type="evidence" value="ECO:0007669"/>
    <property type="project" value="UniProtKB-KW"/>
</dbReference>
<dbReference type="PANTHER" id="PTHR20855:SF3">
    <property type="entry name" value="LD03007P"/>
    <property type="match status" value="1"/>
</dbReference>
<dbReference type="STRING" id="401053.AciPR4_0613"/>
<dbReference type="OrthoDB" id="9813689at2"/>
<dbReference type="InterPro" id="IPR005744">
    <property type="entry name" value="Hy-lIII"/>
</dbReference>
<name>E8V4P4_TERSS</name>
<reference evidence="9 10" key="1">
    <citation type="journal article" date="2012" name="Stand. Genomic Sci.">
        <title>Complete genome sequence of Terriglobus saanensis type strain SP1PR4(T), an Acidobacteria from tundra soil.</title>
        <authorList>
            <person name="Rawat S.R."/>
            <person name="Mannisto M.K."/>
            <person name="Starovoytov V."/>
            <person name="Goodwin L."/>
            <person name="Nolan M."/>
            <person name="Hauser L."/>
            <person name="Land M."/>
            <person name="Davenport K.W."/>
            <person name="Woyke T."/>
            <person name="Haggblom M.M."/>
        </authorList>
    </citation>
    <scope>NUCLEOTIDE SEQUENCE</scope>
    <source>
        <strain evidence="10">ATCC BAA-1853 / DSM 23119 / SP1PR4</strain>
    </source>
</reference>
<feature type="transmembrane region" description="Helical" evidence="8">
    <location>
        <begin position="20"/>
        <end position="40"/>
    </location>
</feature>
<sequence>MQPKARVRQQYKLGDLLANAITHGVGALFALIGAAFLIAASTRGSAWHIVSCSIYATALVLVYLCSTLYHSLVRTGARHVFQVLDHSAIYLLIAGTYTPFTLVSLHGRLGWFLFAVIWTLAIAGVVFKSVALGRFQIASAVIYIFMGWFIVFAARPLVHAISWHGMAWIAAGGFFYTVGIVFFAYDRLRYFHALWHVFVLAGSIAHYFAVFFYVVPPRH</sequence>
<comment type="subcellular location">
    <subcellularLocation>
        <location evidence="1">Cell membrane</location>
        <topology evidence="1">Multi-pass membrane protein</topology>
    </subcellularLocation>
</comment>
<dbReference type="Proteomes" id="UP000006844">
    <property type="component" value="Chromosome"/>
</dbReference>
<evidence type="ECO:0000313" key="10">
    <source>
        <dbReference type="Proteomes" id="UP000006844"/>
    </source>
</evidence>
<keyword evidence="6 8" id="KW-0472">Membrane</keyword>
<evidence type="ECO:0000256" key="5">
    <source>
        <dbReference type="ARBA" id="ARBA00022989"/>
    </source>
</evidence>
<feature type="transmembrane region" description="Helical" evidence="8">
    <location>
        <begin position="46"/>
        <end position="66"/>
    </location>
</feature>
<dbReference type="EMBL" id="CP002467">
    <property type="protein sequence ID" value="ADV81448.1"/>
    <property type="molecule type" value="Genomic_DNA"/>
</dbReference>
<dbReference type="HOGENOM" id="CLU_051078_1_1_0"/>
<keyword evidence="3" id="KW-1003">Cell membrane</keyword>
<keyword evidence="7" id="KW-0862">Zinc</keyword>
<evidence type="ECO:0000313" key="9">
    <source>
        <dbReference type="EMBL" id="ADV81448.1"/>
    </source>
</evidence>
<dbReference type="KEGG" id="tsa:AciPR4_0613"/>
<dbReference type="InterPro" id="IPR004254">
    <property type="entry name" value="AdipoR/HlyIII-related"/>
</dbReference>
<protein>
    <submittedName>
        <fullName evidence="9">Channel protein, hemolysin III family</fullName>
    </submittedName>
</protein>
<keyword evidence="10" id="KW-1185">Reference proteome</keyword>
<evidence type="ECO:0000256" key="2">
    <source>
        <dbReference type="ARBA" id="ARBA00008488"/>
    </source>
</evidence>
<evidence type="ECO:0000256" key="3">
    <source>
        <dbReference type="ARBA" id="ARBA00022475"/>
    </source>
</evidence>
<dbReference type="Pfam" id="PF03006">
    <property type="entry name" value="HlyIII"/>
    <property type="match status" value="1"/>
</dbReference>
<feature type="transmembrane region" description="Helical" evidence="8">
    <location>
        <begin position="137"/>
        <end position="154"/>
    </location>
</feature>
<dbReference type="RefSeq" id="WP_013567181.1">
    <property type="nucleotide sequence ID" value="NC_014963.1"/>
</dbReference>
<dbReference type="GO" id="GO:0005886">
    <property type="term" value="C:plasma membrane"/>
    <property type="evidence" value="ECO:0007669"/>
    <property type="project" value="UniProtKB-SubCell"/>
</dbReference>
<evidence type="ECO:0000256" key="1">
    <source>
        <dbReference type="ARBA" id="ARBA00004651"/>
    </source>
</evidence>
<evidence type="ECO:0000256" key="8">
    <source>
        <dbReference type="SAM" id="Phobius"/>
    </source>
</evidence>
<feature type="transmembrane region" description="Helical" evidence="8">
    <location>
        <begin position="111"/>
        <end position="130"/>
    </location>
</feature>
<evidence type="ECO:0000256" key="4">
    <source>
        <dbReference type="ARBA" id="ARBA00022692"/>
    </source>
</evidence>
<keyword evidence="5 8" id="KW-1133">Transmembrane helix</keyword>
<accession>E8V4P4</accession>
<dbReference type="AlphaFoldDB" id="E8V4P4"/>
<dbReference type="NCBIfam" id="TIGR01065">
    <property type="entry name" value="hlyIII"/>
    <property type="match status" value="1"/>
</dbReference>
<dbReference type="eggNOG" id="COG1272">
    <property type="taxonomic scope" value="Bacteria"/>
</dbReference>